<keyword evidence="10 13" id="KW-0067">ATP-binding</keyword>
<dbReference type="InterPro" id="IPR008145">
    <property type="entry name" value="GK/Ca_channel_bsu"/>
</dbReference>
<dbReference type="AlphaFoldDB" id="A0A3T0E7I8"/>
<sequence>MPVGSLSGPVFRGQRRGLMLVLSSPSGAGKTTLSRRLIASNPDLVLSVSATTRAPRPGEVDGQDYVFLTEKEFERQAENDEFYEYARVFGHYYGTPKGPVEEALEEGRDVVFDVDWQGGRALAAGAPQDCVKVFILPPSLNLLRDRLTKRAQDSDEVINGRMARAKAEIEHWDEYDYVILNDDFSEALERLSLILHAERLRRVRHPWLSGFVAALMEEG</sequence>
<dbReference type="Proteomes" id="UP000286954">
    <property type="component" value="Chromosome"/>
</dbReference>
<dbReference type="NCBIfam" id="TIGR03263">
    <property type="entry name" value="guanyl_kin"/>
    <property type="match status" value="1"/>
</dbReference>
<dbReference type="RefSeq" id="WP_127565762.1">
    <property type="nucleotide sequence ID" value="NZ_BMFB01000002.1"/>
</dbReference>
<evidence type="ECO:0000256" key="6">
    <source>
        <dbReference type="ARBA" id="ARBA00022490"/>
    </source>
</evidence>
<evidence type="ECO:0000256" key="13">
    <source>
        <dbReference type="HAMAP-Rule" id="MF_00328"/>
    </source>
</evidence>
<dbReference type="PANTHER" id="PTHR23117:SF13">
    <property type="entry name" value="GUANYLATE KINASE"/>
    <property type="match status" value="1"/>
</dbReference>
<dbReference type="Gene3D" id="3.30.63.10">
    <property type="entry name" value="Guanylate Kinase phosphate binding domain"/>
    <property type="match status" value="1"/>
</dbReference>
<dbReference type="CDD" id="cd00071">
    <property type="entry name" value="GMPK"/>
    <property type="match status" value="1"/>
</dbReference>
<proteinExistence type="inferred from homology"/>
<keyword evidence="7 13" id="KW-0808">Transferase</keyword>
<comment type="catalytic activity">
    <reaction evidence="12 13">
        <text>GMP + ATP = GDP + ADP</text>
        <dbReference type="Rhea" id="RHEA:20780"/>
        <dbReference type="ChEBI" id="CHEBI:30616"/>
        <dbReference type="ChEBI" id="CHEBI:58115"/>
        <dbReference type="ChEBI" id="CHEBI:58189"/>
        <dbReference type="ChEBI" id="CHEBI:456216"/>
        <dbReference type="EC" id="2.7.4.8"/>
    </reaction>
</comment>
<evidence type="ECO:0000313" key="15">
    <source>
        <dbReference type="Proteomes" id="UP000286954"/>
    </source>
</evidence>
<evidence type="ECO:0000313" key="14">
    <source>
        <dbReference type="EMBL" id="AZU03361.1"/>
    </source>
</evidence>
<evidence type="ECO:0000256" key="3">
    <source>
        <dbReference type="ARBA" id="ARBA00005790"/>
    </source>
</evidence>
<dbReference type="Gene3D" id="3.40.50.300">
    <property type="entry name" value="P-loop containing nucleotide triphosphate hydrolases"/>
    <property type="match status" value="1"/>
</dbReference>
<dbReference type="PANTHER" id="PTHR23117">
    <property type="entry name" value="GUANYLATE KINASE-RELATED"/>
    <property type="match status" value="1"/>
</dbReference>
<dbReference type="HAMAP" id="MF_00328">
    <property type="entry name" value="Guanylate_kinase"/>
    <property type="match status" value="1"/>
</dbReference>
<dbReference type="FunFam" id="3.30.63.10:FF:000005">
    <property type="entry name" value="Guanylate kinase"/>
    <property type="match status" value="1"/>
</dbReference>
<dbReference type="InterPro" id="IPR027417">
    <property type="entry name" value="P-loop_NTPase"/>
</dbReference>
<evidence type="ECO:0000256" key="7">
    <source>
        <dbReference type="ARBA" id="ARBA00022679"/>
    </source>
</evidence>
<evidence type="ECO:0000256" key="8">
    <source>
        <dbReference type="ARBA" id="ARBA00022741"/>
    </source>
</evidence>
<evidence type="ECO:0000256" key="12">
    <source>
        <dbReference type="ARBA" id="ARBA00048594"/>
    </source>
</evidence>
<dbReference type="SUPFAM" id="SSF52540">
    <property type="entry name" value="P-loop containing nucleoside triphosphate hydrolases"/>
    <property type="match status" value="1"/>
</dbReference>
<dbReference type="PROSITE" id="PS00856">
    <property type="entry name" value="GUANYLATE_KINASE_1"/>
    <property type="match status" value="1"/>
</dbReference>
<feature type="binding site" evidence="13">
    <location>
        <begin position="24"/>
        <end position="31"/>
    </location>
    <ligand>
        <name>ATP</name>
        <dbReference type="ChEBI" id="CHEBI:30616"/>
    </ligand>
</feature>
<comment type="subcellular location">
    <subcellularLocation>
        <location evidence="2 13">Cytoplasm</location>
    </subcellularLocation>
</comment>
<dbReference type="GO" id="GO:0004385">
    <property type="term" value="F:GMP kinase activity"/>
    <property type="evidence" value="ECO:0007669"/>
    <property type="project" value="UniProtKB-UniRule"/>
</dbReference>
<reference evidence="14 15" key="1">
    <citation type="submission" date="2016-12" db="EMBL/GenBank/DDBJ databases">
        <title>The genome of dimorphic prosthecate Glycocaulis alkaliphilus 6b-8t, isolated from crude oil dictates its adaptability in petroleum environments.</title>
        <authorList>
            <person name="Wu X.-L."/>
            <person name="Geng S."/>
        </authorList>
    </citation>
    <scope>NUCLEOTIDE SEQUENCE [LARGE SCALE GENOMIC DNA]</scope>
    <source>
        <strain evidence="14 15">6B-8</strain>
    </source>
</reference>
<evidence type="ECO:0000256" key="5">
    <source>
        <dbReference type="ARBA" id="ARBA00016296"/>
    </source>
</evidence>
<dbReference type="GO" id="GO:0005524">
    <property type="term" value="F:ATP binding"/>
    <property type="evidence" value="ECO:0007669"/>
    <property type="project" value="UniProtKB-UniRule"/>
</dbReference>
<evidence type="ECO:0000256" key="4">
    <source>
        <dbReference type="ARBA" id="ARBA00012961"/>
    </source>
</evidence>
<accession>A0A3T0E7I8</accession>
<dbReference type="InterPro" id="IPR017665">
    <property type="entry name" value="Guanylate_kinase"/>
</dbReference>
<evidence type="ECO:0000256" key="9">
    <source>
        <dbReference type="ARBA" id="ARBA00022777"/>
    </source>
</evidence>
<dbReference type="InterPro" id="IPR008144">
    <property type="entry name" value="Guanylate_kin-like_dom"/>
</dbReference>
<evidence type="ECO:0000256" key="2">
    <source>
        <dbReference type="ARBA" id="ARBA00004496"/>
    </source>
</evidence>
<evidence type="ECO:0000256" key="11">
    <source>
        <dbReference type="ARBA" id="ARBA00030128"/>
    </source>
</evidence>
<dbReference type="Pfam" id="PF00625">
    <property type="entry name" value="Guanylate_kin"/>
    <property type="match status" value="1"/>
</dbReference>
<dbReference type="GO" id="GO:0005829">
    <property type="term" value="C:cytosol"/>
    <property type="evidence" value="ECO:0007669"/>
    <property type="project" value="TreeGrafter"/>
</dbReference>
<protein>
    <recommendedName>
        <fullName evidence="5 13">Guanylate kinase</fullName>
        <ecNumber evidence="4 13">2.7.4.8</ecNumber>
    </recommendedName>
    <alternativeName>
        <fullName evidence="11 13">GMP kinase</fullName>
    </alternativeName>
</protein>
<dbReference type="OrthoDB" id="9808150at2"/>
<comment type="function">
    <text evidence="1 13">Essential for recycling GMP and indirectly, cGMP.</text>
</comment>
<dbReference type="InterPro" id="IPR020590">
    <property type="entry name" value="Guanylate_kinase_CS"/>
</dbReference>
<gene>
    <name evidence="13" type="primary">gmk</name>
    <name evidence="14" type="ORF">X907_0817</name>
</gene>
<name>A0A3T0E7I8_9PROT</name>
<keyword evidence="8 13" id="KW-0547">Nucleotide-binding</keyword>
<evidence type="ECO:0000256" key="10">
    <source>
        <dbReference type="ARBA" id="ARBA00022840"/>
    </source>
</evidence>
<dbReference type="SMART" id="SM00072">
    <property type="entry name" value="GuKc"/>
    <property type="match status" value="1"/>
</dbReference>
<dbReference type="EMBL" id="CP018911">
    <property type="protein sequence ID" value="AZU03361.1"/>
    <property type="molecule type" value="Genomic_DNA"/>
</dbReference>
<keyword evidence="15" id="KW-1185">Reference proteome</keyword>
<organism evidence="14 15">
    <name type="scientific">Glycocaulis alkaliphilus</name>
    <dbReference type="NCBI Taxonomy" id="1434191"/>
    <lineage>
        <taxon>Bacteria</taxon>
        <taxon>Pseudomonadati</taxon>
        <taxon>Pseudomonadota</taxon>
        <taxon>Alphaproteobacteria</taxon>
        <taxon>Maricaulales</taxon>
        <taxon>Maricaulaceae</taxon>
        <taxon>Glycocaulis</taxon>
    </lineage>
</organism>
<dbReference type="EC" id="2.7.4.8" evidence="4 13"/>
<comment type="similarity">
    <text evidence="3 13">Belongs to the guanylate kinase family.</text>
</comment>
<keyword evidence="6 13" id="KW-0963">Cytoplasm</keyword>
<dbReference type="KEGG" id="gak:X907_0817"/>
<dbReference type="PROSITE" id="PS50052">
    <property type="entry name" value="GUANYLATE_KINASE_2"/>
    <property type="match status" value="1"/>
</dbReference>
<keyword evidence="9 13" id="KW-0418">Kinase</keyword>
<evidence type="ECO:0000256" key="1">
    <source>
        <dbReference type="ARBA" id="ARBA00003531"/>
    </source>
</evidence>